<sequence length="332" mass="38143">MVENPGQREHFESIDRLFSIPLVKDTLDFSNDLLHKYPLANSVWERGYNVAVGVSSPIVRGPLHRPVQVLDVYSLQLLKLAESFWPYPFNKHGGEIYNDVKQPIFDSRERLNNSIITPILMQIENFVHRSIPSQNQSNKNELSPTKLTIILKNEVTDYLSSVSTEQLNRLRQSNDWIDKSADYVSNQAVSFKQAILDSRTNVEERTNELLTILRNEKEKVEERAKKIPEDSRRNVTPAFNKLQETYNDLSGIAANKEFTAKEKAMRIGDYINDNAVPVLRSLQEAVTKTESELQKAVNEQVNHVNHVTEKNDEKKVSYDKPENKPLRASRKA</sequence>
<dbReference type="EMBL" id="SPRW01000003">
    <property type="protein sequence ID" value="TIC70632.1"/>
    <property type="molecule type" value="Genomic_DNA"/>
</dbReference>
<evidence type="ECO:0000256" key="1">
    <source>
        <dbReference type="SAM" id="MobiDB-lite"/>
    </source>
</evidence>
<reference evidence="2 3" key="1">
    <citation type="submission" date="2019-03" db="EMBL/GenBank/DDBJ databases">
        <title>Sequencing 25 genomes of Wallemia mellicola.</title>
        <authorList>
            <person name="Gostincar C."/>
        </authorList>
    </citation>
    <scope>NUCLEOTIDE SEQUENCE [LARGE SCALE GENOMIC DNA]</scope>
    <source>
        <strain evidence="2 3">EXF-1274</strain>
    </source>
</reference>
<protein>
    <submittedName>
        <fullName evidence="2">Uncharacterized protein</fullName>
    </submittedName>
</protein>
<dbReference type="AlphaFoldDB" id="A0AB38N140"/>
<organism evidence="2 3">
    <name type="scientific">Wallemia mellicola</name>
    <dbReference type="NCBI Taxonomy" id="1708541"/>
    <lineage>
        <taxon>Eukaryota</taxon>
        <taxon>Fungi</taxon>
        <taxon>Dikarya</taxon>
        <taxon>Basidiomycota</taxon>
        <taxon>Wallemiomycotina</taxon>
        <taxon>Wallemiomycetes</taxon>
        <taxon>Wallemiales</taxon>
        <taxon>Wallemiaceae</taxon>
        <taxon>Wallemia</taxon>
    </lineage>
</organism>
<dbReference type="Proteomes" id="UP000309601">
    <property type="component" value="Unassembled WGS sequence"/>
</dbReference>
<evidence type="ECO:0000313" key="2">
    <source>
        <dbReference type="EMBL" id="TIC70632.1"/>
    </source>
</evidence>
<accession>A0AB38N140</accession>
<feature type="compositionally biased region" description="Basic and acidic residues" evidence="1">
    <location>
        <begin position="306"/>
        <end position="325"/>
    </location>
</feature>
<evidence type="ECO:0000313" key="3">
    <source>
        <dbReference type="Proteomes" id="UP000309601"/>
    </source>
</evidence>
<proteinExistence type="predicted"/>
<gene>
    <name evidence="2" type="ORF">E3Q02_00431</name>
</gene>
<feature type="region of interest" description="Disordered" evidence="1">
    <location>
        <begin position="293"/>
        <end position="332"/>
    </location>
</feature>
<comment type="caution">
    <text evidence="2">The sequence shown here is derived from an EMBL/GenBank/DDBJ whole genome shotgun (WGS) entry which is preliminary data.</text>
</comment>
<name>A0AB38N140_9BASI</name>